<comment type="subcellular location">
    <subcellularLocation>
        <location evidence="1 8">Cell outer membrane</location>
        <topology evidence="1 8">Multi-pass membrane protein</topology>
    </subcellularLocation>
</comment>
<dbReference type="Gene3D" id="3.55.50.30">
    <property type="match status" value="1"/>
</dbReference>
<comment type="caution">
    <text evidence="11">The sequence shown here is derived from an EMBL/GenBank/DDBJ whole genome shotgun (WGS) entry which is preliminary data.</text>
</comment>
<keyword evidence="5 9" id="KW-0732">Signal</keyword>
<dbReference type="Pfam" id="PF07715">
    <property type="entry name" value="Plug"/>
    <property type="match status" value="1"/>
</dbReference>
<evidence type="ECO:0000256" key="8">
    <source>
        <dbReference type="PROSITE-ProRule" id="PRU01360"/>
    </source>
</evidence>
<dbReference type="InterPro" id="IPR039426">
    <property type="entry name" value="TonB-dep_rcpt-like"/>
</dbReference>
<evidence type="ECO:0000256" key="1">
    <source>
        <dbReference type="ARBA" id="ARBA00004571"/>
    </source>
</evidence>
<evidence type="ECO:0000259" key="10">
    <source>
        <dbReference type="Pfam" id="PF07715"/>
    </source>
</evidence>
<evidence type="ECO:0000313" key="12">
    <source>
        <dbReference type="Proteomes" id="UP000546007"/>
    </source>
</evidence>
<dbReference type="EMBL" id="JACIES010000019">
    <property type="protein sequence ID" value="MBB4028187.1"/>
    <property type="molecule type" value="Genomic_DNA"/>
</dbReference>
<feature type="domain" description="TonB-dependent receptor plug" evidence="10">
    <location>
        <begin position="202"/>
        <end position="329"/>
    </location>
</feature>
<keyword evidence="3 8" id="KW-1134">Transmembrane beta strand</keyword>
<reference evidence="11 12" key="1">
    <citation type="submission" date="2020-08" db="EMBL/GenBank/DDBJ databases">
        <title>Genomic Encyclopedia of Type Strains, Phase IV (KMG-IV): sequencing the most valuable type-strain genomes for metagenomic binning, comparative biology and taxonomic classification.</title>
        <authorList>
            <person name="Goeker M."/>
        </authorList>
    </citation>
    <scope>NUCLEOTIDE SEQUENCE [LARGE SCALE GENOMIC DNA]</scope>
    <source>
        <strain evidence="11 12">DSM 105721</strain>
    </source>
</reference>
<name>A0A7W6N0G1_9BACT</name>
<dbReference type="RefSeq" id="WP_229783048.1">
    <property type="nucleotide sequence ID" value="NZ_AP028155.1"/>
</dbReference>
<organism evidence="11 12">
    <name type="scientific">Butyricimonas faecihominis</name>
    <dbReference type="NCBI Taxonomy" id="1472416"/>
    <lineage>
        <taxon>Bacteria</taxon>
        <taxon>Pseudomonadati</taxon>
        <taxon>Bacteroidota</taxon>
        <taxon>Bacteroidia</taxon>
        <taxon>Bacteroidales</taxon>
        <taxon>Odoribacteraceae</taxon>
        <taxon>Butyricimonas</taxon>
    </lineage>
</organism>
<evidence type="ECO:0000256" key="2">
    <source>
        <dbReference type="ARBA" id="ARBA00022448"/>
    </source>
</evidence>
<feature type="chain" id="PRO_5031511911" evidence="9">
    <location>
        <begin position="18"/>
        <end position="1217"/>
    </location>
</feature>
<dbReference type="GO" id="GO:0044718">
    <property type="term" value="P:siderophore transmembrane transport"/>
    <property type="evidence" value="ECO:0007669"/>
    <property type="project" value="TreeGrafter"/>
</dbReference>
<feature type="signal peptide" evidence="9">
    <location>
        <begin position="1"/>
        <end position="17"/>
    </location>
</feature>
<gene>
    <name evidence="11" type="ORF">GGR14_004015</name>
</gene>
<dbReference type="GO" id="GO:0009279">
    <property type="term" value="C:cell outer membrane"/>
    <property type="evidence" value="ECO:0007669"/>
    <property type="project" value="UniProtKB-SubCell"/>
</dbReference>
<dbReference type="AlphaFoldDB" id="A0A7W6N0G1"/>
<sequence length="1217" mass="137152">MKLLGVLLFSVCMSVHAKGLAQDVKVTIDLKNVFLTTVLEELGKQSKCDFFYNYALLKTKGMVSVKAENEELVRVLEKLLSDLGLTYSFDGNVVVIKEKNVTSEKEKSKVIQGWVYDKDRHALPGVTVKVAGTSIGTSTNVKGWFRIALPMQQGALEFSFIGFKKQLVNFTVATDTLRIVLEEELMELDEVTVSTGYYKVDKRHLTSSVTTLKMDDIMQPGVSTLDQMLEGRIPGMIFMQNSGQVGAAPKIKIRGTTTLLGSTAPLWVLDGVILTDPVNVDPASINDLDFVNLLGNAISGLNPEDIEKLDVLKDASATAIYGPKASNGVIVITTKKGKVGAPSVSYSLSGTFRQRPRYTDRSVDVMNSKERIDFSKEVVRKKQLIPDLSSYVGYEAAYNDYVNGVISSDEFIRKVKYMETVNTDWLGLLMQDTYSHAHTLSISGGSENVRYYTSLGYSAENGNLKGEENNRYSAMAKVDVNHKKFLMSFSLNGSVQKKQYTPQEVGLMTYALNTARSVGAYNEDGSLMFYQRDDDLEHTYSKPFSIINERENTDDNIQTNAINVSTNIEYRLIPCLKAGVQFSYGISNLEERVYFGEKSWYAANLRKEYAPGQDNVGVSSYSEMPVGGELRLNNTKNENYSVRANLSFNKFLDKESRHQFQASVIGELSSTLYTSFAITKRGYIPERGMLFDDVNLPDSWGYVPFPNYDSWLKTNSSAKGVLTHNLTRQVGLVGTLFYAYKDSYILNANMRIDGSNKFGDRSNEKLNPIWSVSGRWNMHENLLSDKWWINTLALKASFGYQGNMSAQDSPKLIIQRKGTHWAFNELYSSIKYYPNPHLKWEKTSTYNIELEYSLFNNKLVGNFSYYYRHTTDAFMSKTVSRINGVSTYTVNRGTLNNQGFEFNFNFTPIENLGAGGEKRGFVWRINPNFGSVLNQLVDKIKAKDEVLQDEIRYGDYLDGRVQIAGRPVNTFYSYKFTGLDPKDGRPTFYGTDAGEIVGTDKNGNEITRQKSYELMTLGDVCMEVMEHSGCREPFLQGSISNYLGWRNWGLSFNLAYSVGAKVRLLQMYGSSNSAVPAPVMNMRGEFVHRWQRPGDEKYTNVPGMLDAESYKRTRTPWWNDKSYEFAGTIWNMYDNSNVRVVSGDYLKLTSLSLRYVVPKRICQKMYMKSAYLSVSGTNLFTICSKKLKGQDPSQFGSSELINISVRPTYSLSLNVTF</sequence>
<evidence type="ECO:0000256" key="5">
    <source>
        <dbReference type="ARBA" id="ARBA00022729"/>
    </source>
</evidence>
<dbReference type="GO" id="GO:0015344">
    <property type="term" value="F:siderophore uptake transmembrane transporter activity"/>
    <property type="evidence" value="ECO:0007669"/>
    <property type="project" value="TreeGrafter"/>
</dbReference>
<dbReference type="Pfam" id="PF13715">
    <property type="entry name" value="CarbopepD_reg_2"/>
    <property type="match status" value="1"/>
</dbReference>
<dbReference type="Proteomes" id="UP000546007">
    <property type="component" value="Unassembled WGS sequence"/>
</dbReference>
<evidence type="ECO:0000256" key="3">
    <source>
        <dbReference type="ARBA" id="ARBA00022452"/>
    </source>
</evidence>
<evidence type="ECO:0000313" key="11">
    <source>
        <dbReference type="EMBL" id="MBB4028187.1"/>
    </source>
</evidence>
<dbReference type="InterPro" id="IPR023996">
    <property type="entry name" value="TonB-dep_OMP_SusC/RagA"/>
</dbReference>
<keyword evidence="7 8" id="KW-0998">Cell outer membrane</keyword>
<dbReference type="Gene3D" id="2.60.40.1120">
    <property type="entry name" value="Carboxypeptidase-like, regulatory domain"/>
    <property type="match status" value="1"/>
</dbReference>
<dbReference type="SUPFAM" id="SSF49464">
    <property type="entry name" value="Carboxypeptidase regulatory domain-like"/>
    <property type="match status" value="1"/>
</dbReference>
<dbReference type="InterPro" id="IPR012910">
    <property type="entry name" value="Plug_dom"/>
</dbReference>
<dbReference type="InterPro" id="IPR036942">
    <property type="entry name" value="Beta-barrel_TonB_sf"/>
</dbReference>
<dbReference type="PANTHER" id="PTHR30069:SF29">
    <property type="entry name" value="HEMOGLOBIN AND HEMOGLOBIN-HAPTOGLOBIN-BINDING PROTEIN 1-RELATED"/>
    <property type="match status" value="1"/>
</dbReference>
<dbReference type="NCBIfam" id="TIGR04056">
    <property type="entry name" value="OMP_RagA_SusC"/>
    <property type="match status" value="1"/>
</dbReference>
<evidence type="ECO:0000256" key="4">
    <source>
        <dbReference type="ARBA" id="ARBA00022692"/>
    </source>
</evidence>
<evidence type="ECO:0000256" key="9">
    <source>
        <dbReference type="SAM" id="SignalP"/>
    </source>
</evidence>
<keyword evidence="2 8" id="KW-0813">Transport</keyword>
<evidence type="ECO:0000256" key="6">
    <source>
        <dbReference type="ARBA" id="ARBA00023136"/>
    </source>
</evidence>
<dbReference type="PANTHER" id="PTHR30069">
    <property type="entry name" value="TONB-DEPENDENT OUTER MEMBRANE RECEPTOR"/>
    <property type="match status" value="1"/>
</dbReference>
<dbReference type="InterPro" id="IPR023997">
    <property type="entry name" value="TonB-dep_OMP_SusC/RagA_CS"/>
</dbReference>
<keyword evidence="4 8" id="KW-0812">Transmembrane</keyword>
<dbReference type="Gene3D" id="2.40.170.20">
    <property type="entry name" value="TonB-dependent receptor, beta-barrel domain"/>
    <property type="match status" value="1"/>
</dbReference>
<accession>A0A7W6N0G1</accession>
<dbReference type="Gene3D" id="2.170.130.10">
    <property type="entry name" value="TonB-dependent receptor, plug domain"/>
    <property type="match status" value="1"/>
</dbReference>
<dbReference type="GeneID" id="93099721"/>
<evidence type="ECO:0000256" key="7">
    <source>
        <dbReference type="ARBA" id="ARBA00023237"/>
    </source>
</evidence>
<dbReference type="SUPFAM" id="SSF56935">
    <property type="entry name" value="Porins"/>
    <property type="match status" value="1"/>
</dbReference>
<comment type="similarity">
    <text evidence="8">Belongs to the TonB-dependent receptor family.</text>
</comment>
<keyword evidence="6 8" id="KW-0472">Membrane</keyword>
<dbReference type="PROSITE" id="PS52016">
    <property type="entry name" value="TONB_DEPENDENT_REC_3"/>
    <property type="match status" value="1"/>
</dbReference>
<keyword evidence="12" id="KW-1185">Reference proteome</keyword>
<dbReference type="InterPro" id="IPR037066">
    <property type="entry name" value="Plug_dom_sf"/>
</dbReference>
<proteinExistence type="inferred from homology"/>
<dbReference type="InterPro" id="IPR008969">
    <property type="entry name" value="CarboxyPept-like_regulatory"/>
</dbReference>
<protein>
    <submittedName>
        <fullName evidence="11">TonB-linked SusC/RagA family outer membrane protein</fullName>
    </submittedName>
</protein>
<dbReference type="NCBIfam" id="TIGR04057">
    <property type="entry name" value="SusC_RagA_signa"/>
    <property type="match status" value="1"/>
</dbReference>